<organism evidence="2 3">
    <name type="scientific">Aphidius gifuensis</name>
    <name type="common">Parasitoid wasp</name>
    <dbReference type="NCBI Taxonomy" id="684658"/>
    <lineage>
        <taxon>Eukaryota</taxon>
        <taxon>Metazoa</taxon>
        <taxon>Ecdysozoa</taxon>
        <taxon>Arthropoda</taxon>
        <taxon>Hexapoda</taxon>
        <taxon>Insecta</taxon>
        <taxon>Pterygota</taxon>
        <taxon>Neoptera</taxon>
        <taxon>Endopterygota</taxon>
        <taxon>Hymenoptera</taxon>
        <taxon>Apocrita</taxon>
        <taxon>Ichneumonoidea</taxon>
        <taxon>Braconidae</taxon>
        <taxon>Aphidiinae</taxon>
        <taxon>Aphidius</taxon>
    </lineage>
</organism>
<comment type="caution">
    <text evidence="2">The sequence shown here is derived from an EMBL/GenBank/DDBJ whole genome shotgun (WGS) entry which is preliminary data.</text>
</comment>
<feature type="chain" id="PRO_5032314616" description="Venom protein" evidence="1">
    <location>
        <begin position="26"/>
        <end position="188"/>
    </location>
</feature>
<keyword evidence="3" id="KW-1185">Reference proteome</keyword>
<evidence type="ECO:0008006" key="4">
    <source>
        <dbReference type="Google" id="ProtNLM"/>
    </source>
</evidence>
<accession>A0A834Y399</accession>
<sequence length="188" mass="21496">MNSIFFNLVLSALLLIVFEVVPIKSELDQSLCPGPLKLYESLKCQSLFDSTSSCPYASNCDFNSTQFNNLDSSECNVHLVYDNKIKNKCAPVYDMGQSVRTLCPLDYRCQNSNDTVVKPMYPSTFEKQVECTFGTLKFKIRERLERVLFSNSNQVCMDCVCQVPPLLTCERMPKNFCVNNNDIIRIDY</sequence>
<name>A0A834Y399_APHGI</name>
<proteinExistence type="predicted"/>
<evidence type="ECO:0000313" key="2">
    <source>
        <dbReference type="EMBL" id="KAF7996294.1"/>
    </source>
</evidence>
<gene>
    <name evidence="2" type="ORF">HCN44_001926</name>
</gene>
<dbReference type="EMBL" id="JACMRX010000001">
    <property type="protein sequence ID" value="KAF7996294.1"/>
    <property type="molecule type" value="Genomic_DNA"/>
</dbReference>
<dbReference type="OrthoDB" id="365605at2759"/>
<keyword evidence="1" id="KW-0732">Signal</keyword>
<evidence type="ECO:0000313" key="3">
    <source>
        <dbReference type="Proteomes" id="UP000639338"/>
    </source>
</evidence>
<dbReference type="AlphaFoldDB" id="A0A834Y399"/>
<reference evidence="2 3" key="1">
    <citation type="submission" date="2020-08" db="EMBL/GenBank/DDBJ databases">
        <title>Aphidius gifuensis genome sequencing and assembly.</title>
        <authorList>
            <person name="Du Z."/>
        </authorList>
    </citation>
    <scope>NUCLEOTIDE SEQUENCE [LARGE SCALE GENOMIC DNA]</scope>
    <source>
        <strain evidence="2">YNYX2018</strain>
        <tissue evidence="2">Adults</tissue>
    </source>
</reference>
<feature type="signal peptide" evidence="1">
    <location>
        <begin position="1"/>
        <end position="25"/>
    </location>
</feature>
<dbReference type="Proteomes" id="UP000639338">
    <property type="component" value="Unassembled WGS sequence"/>
</dbReference>
<protein>
    <recommendedName>
        <fullName evidence="4">Venom protein</fullName>
    </recommendedName>
</protein>
<evidence type="ECO:0000256" key="1">
    <source>
        <dbReference type="SAM" id="SignalP"/>
    </source>
</evidence>